<dbReference type="EMBL" id="LJYG01000004">
    <property type="protein sequence ID" value="KRQ17665.1"/>
    <property type="molecule type" value="Genomic_DNA"/>
</dbReference>
<keyword evidence="2" id="KW-1185">Reference proteome</keyword>
<protein>
    <submittedName>
        <fullName evidence="1">Uncharacterized protein</fullName>
    </submittedName>
</protein>
<evidence type="ECO:0000313" key="1">
    <source>
        <dbReference type="EMBL" id="KRQ17665.1"/>
    </source>
</evidence>
<evidence type="ECO:0000313" key="2">
    <source>
        <dbReference type="Proteomes" id="UP000051936"/>
    </source>
</evidence>
<comment type="caution">
    <text evidence="1">The sequence shown here is derived from an EMBL/GenBank/DDBJ whole genome shotgun (WGS) entry which is preliminary data.</text>
</comment>
<gene>
    <name evidence="1" type="ORF">AOQ71_01380</name>
</gene>
<dbReference type="Proteomes" id="UP000051936">
    <property type="component" value="Unassembled WGS sequence"/>
</dbReference>
<name>A0A0R3E6B1_9BRAD</name>
<sequence length="96" mass="10865">MIDDNFHFGRGDERNEHGVFSSAEEAIAACKRIVDEDLKNSYRPGMSEAELYETYTMFGDDPFVMPIDKADKSITFSAWDYAKERCKAFGFSGTEG</sequence>
<reference evidence="1 2" key="1">
    <citation type="submission" date="2015-09" db="EMBL/GenBank/DDBJ databases">
        <title>Draft Genome Sequence of Bradyrhizobium manausense Strain BR 3351T, a Novel Symbiotic Nitrogen-Fixing Alphaproteobacterium Isolated from Brazilian Amazon Rain Forest.</title>
        <authorList>
            <person name="De Araujo J.L."/>
            <person name="Zilli J.E."/>
        </authorList>
    </citation>
    <scope>NUCLEOTIDE SEQUENCE [LARGE SCALE GENOMIC DNA]</scope>
    <source>
        <strain evidence="1 2">BR3351</strain>
    </source>
</reference>
<accession>A0A0R3E6B1</accession>
<proteinExistence type="predicted"/>
<organism evidence="1 2">
    <name type="scientific">Bradyrhizobium manausense</name>
    <dbReference type="NCBI Taxonomy" id="989370"/>
    <lineage>
        <taxon>Bacteria</taxon>
        <taxon>Pseudomonadati</taxon>
        <taxon>Pseudomonadota</taxon>
        <taxon>Alphaproteobacteria</taxon>
        <taxon>Hyphomicrobiales</taxon>
        <taxon>Nitrobacteraceae</taxon>
        <taxon>Bradyrhizobium</taxon>
    </lineage>
</organism>
<dbReference type="AlphaFoldDB" id="A0A0R3E6B1"/>
<dbReference type="STRING" id="989370.AOQ71_01380"/>